<evidence type="ECO:0000313" key="1">
    <source>
        <dbReference type="EMBL" id="GLZ78326.1"/>
    </source>
</evidence>
<sequence length="190" mass="20617">MKRLPISASVHAFTGYLADIDDRRLAPVTTALALLADMCDEAARTRRPENVRALDRLLGARHADLERCLSAGPVAGLPEDPAAMAGIILLVSAPAVYTSLPERADASPLRDRGLALWAHLLKHARGPWCVGPAMLTAFAAWRVHNLELADAAMSIAYATRVHCLIEFDRGTFITGFDDTHVTYAVPELRP</sequence>
<evidence type="ECO:0000313" key="2">
    <source>
        <dbReference type="Proteomes" id="UP001165079"/>
    </source>
</evidence>
<dbReference type="RefSeq" id="WP_285663484.1">
    <property type="nucleotide sequence ID" value="NZ_BSTX01000002.1"/>
</dbReference>
<comment type="caution">
    <text evidence="1">The sequence shown here is derived from an EMBL/GenBank/DDBJ whole genome shotgun (WGS) entry which is preliminary data.</text>
</comment>
<proteinExistence type="predicted"/>
<dbReference type="Pfam" id="PF13830">
    <property type="entry name" value="DUF4192"/>
    <property type="match status" value="1"/>
</dbReference>
<dbReference type="Proteomes" id="UP001165079">
    <property type="component" value="Unassembled WGS sequence"/>
</dbReference>
<organism evidence="1 2">
    <name type="scientific">Actinorhabdospora filicis</name>
    <dbReference type="NCBI Taxonomy" id="1785913"/>
    <lineage>
        <taxon>Bacteria</taxon>
        <taxon>Bacillati</taxon>
        <taxon>Actinomycetota</taxon>
        <taxon>Actinomycetes</taxon>
        <taxon>Micromonosporales</taxon>
        <taxon>Micromonosporaceae</taxon>
        <taxon>Actinorhabdospora</taxon>
    </lineage>
</organism>
<dbReference type="AlphaFoldDB" id="A0A9W6SPF7"/>
<protein>
    <submittedName>
        <fullName evidence="1">Uncharacterized protein</fullName>
    </submittedName>
</protein>
<accession>A0A9W6SPF7</accession>
<name>A0A9W6SPF7_9ACTN</name>
<reference evidence="1" key="1">
    <citation type="submission" date="2023-03" db="EMBL/GenBank/DDBJ databases">
        <title>Actinorhabdospora filicis NBRC 111898.</title>
        <authorList>
            <person name="Ichikawa N."/>
            <person name="Sato H."/>
            <person name="Tonouchi N."/>
        </authorList>
    </citation>
    <scope>NUCLEOTIDE SEQUENCE</scope>
    <source>
        <strain evidence="1">NBRC 111898</strain>
    </source>
</reference>
<keyword evidence="2" id="KW-1185">Reference proteome</keyword>
<dbReference type="InterPro" id="IPR025447">
    <property type="entry name" value="DUF4192"/>
</dbReference>
<dbReference type="EMBL" id="BSTX01000002">
    <property type="protein sequence ID" value="GLZ78326.1"/>
    <property type="molecule type" value="Genomic_DNA"/>
</dbReference>
<gene>
    <name evidence="1" type="ORF">Afil01_31330</name>
</gene>